<keyword evidence="3" id="KW-1185">Reference proteome</keyword>
<gene>
    <name evidence="2" type="ORF">FHS74_000321</name>
</gene>
<evidence type="ECO:0000313" key="2">
    <source>
        <dbReference type="EMBL" id="MBB6249788.1"/>
    </source>
</evidence>
<accession>A0A7X0ATG6</accession>
<keyword evidence="1" id="KW-0812">Transmembrane</keyword>
<comment type="caution">
    <text evidence="2">The sequence shown here is derived from an EMBL/GenBank/DDBJ whole genome shotgun (WGS) entry which is preliminary data.</text>
</comment>
<feature type="transmembrane region" description="Helical" evidence="1">
    <location>
        <begin position="20"/>
        <end position="40"/>
    </location>
</feature>
<feature type="transmembrane region" description="Helical" evidence="1">
    <location>
        <begin position="277"/>
        <end position="295"/>
    </location>
</feature>
<reference evidence="2 3" key="1">
    <citation type="submission" date="2020-08" db="EMBL/GenBank/DDBJ databases">
        <title>Genomic Encyclopedia of Type Strains, Phase IV (KMG-IV): sequencing the most valuable type-strain genomes for metagenomic binning, comparative biology and taxonomic classification.</title>
        <authorList>
            <person name="Goeker M."/>
        </authorList>
    </citation>
    <scope>NUCLEOTIDE SEQUENCE [LARGE SCALE GENOMIC DNA]</scope>
    <source>
        <strain evidence="2 3">DSM 22198</strain>
    </source>
</reference>
<feature type="transmembrane region" description="Helical" evidence="1">
    <location>
        <begin position="349"/>
        <end position="369"/>
    </location>
</feature>
<evidence type="ECO:0000256" key="1">
    <source>
        <dbReference type="SAM" id="Phobius"/>
    </source>
</evidence>
<dbReference type="AlphaFoldDB" id="A0A7X0ATG6"/>
<feature type="transmembrane region" description="Helical" evidence="1">
    <location>
        <begin position="326"/>
        <end position="342"/>
    </location>
</feature>
<feature type="transmembrane region" description="Helical" evidence="1">
    <location>
        <begin position="93"/>
        <end position="110"/>
    </location>
</feature>
<protein>
    <recommendedName>
        <fullName evidence="4">Glycosyltransferase RgtA/B/C/D-like domain-containing protein</fullName>
    </recommendedName>
</protein>
<keyword evidence="1" id="KW-1133">Transmembrane helix</keyword>
<sequence>MNPLIQALRQPLPGGRFYPLLPPLFMALVAIGLWHHPLWFDELQNWRIILDSPTLPALFSNLKYEGHPSLWYLLLWALQWISVKPAMIKLAHWAVVSAAIAVVGYLAPLARRDRVLIMASYFMLYQWALISRNYAIGMLMAFLYAWLECAHPRRRLCIYLTLGLLANCSAFGLLLSVALVGTRALRAWRATSLTTALRQEAAGLALYVALVAGFIWTVLPPADMAYAGVGGERPTFHTVDGALAVFRRLIFDRTYKFGDEYYLGKGITTAWGRWVDAVLAVAAAALFSLAPFAVLWRDRAMLSVYALTFLIVFLFCFIVYQQPEYRHVGVLWLGFVTCFWLYRHRGGAPTLLATLYCGVWALWGAYSYAGEFRHPFANSEAMAHWVGDHGLADAYWTSYPDEAGVPLSAVLGIPTYSPTCQCTLTHVVWNRRRNRLLPSQSVGGMLLPTLRQHPVAYLVAENNAEKDPDGLKRGLDEAGIHYELLQRFTGATFGNYDLFRLTAPTDGVDPEQR</sequence>
<feature type="transmembrane region" description="Helical" evidence="1">
    <location>
        <begin position="302"/>
        <end position="320"/>
    </location>
</feature>
<dbReference type="Proteomes" id="UP000539175">
    <property type="component" value="Unassembled WGS sequence"/>
</dbReference>
<keyword evidence="1" id="KW-0472">Membrane</keyword>
<organism evidence="2 3">
    <name type="scientific">Nitrospirillum iridis</name>
    <dbReference type="NCBI Taxonomy" id="765888"/>
    <lineage>
        <taxon>Bacteria</taxon>
        <taxon>Pseudomonadati</taxon>
        <taxon>Pseudomonadota</taxon>
        <taxon>Alphaproteobacteria</taxon>
        <taxon>Rhodospirillales</taxon>
        <taxon>Azospirillaceae</taxon>
        <taxon>Nitrospirillum</taxon>
    </lineage>
</organism>
<name>A0A7X0ATG6_9PROT</name>
<proteinExistence type="predicted"/>
<evidence type="ECO:0000313" key="3">
    <source>
        <dbReference type="Proteomes" id="UP000539175"/>
    </source>
</evidence>
<feature type="transmembrane region" description="Helical" evidence="1">
    <location>
        <begin position="122"/>
        <end position="146"/>
    </location>
</feature>
<evidence type="ECO:0008006" key="4">
    <source>
        <dbReference type="Google" id="ProtNLM"/>
    </source>
</evidence>
<dbReference type="EMBL" id="JACIIZ010000001">
    <property type="protein sequence ID" value="MBB6249788.1"/>
    <property type="molecule type" value="Genomic_DNA"/>
</dbReference>
<dbReference type="RefSeq" id="WP_184796821.1">
    <property type="nucleotide sequence ID" value="NZ_JACIIZ010000001.1"/>
</dbReference>
<feature type="transmembrane region" description="Helical" evidence="1">
    <location>
        <begin position="201"/>
        <end position="219"/>
    </location>
</feature>
<feature type="transmembrane region" description="Helical" evidence="1">
    <location>
        <begin position="158"/>
        <end position="180"/>
    </location>
</feature>